<dbReference type="Pfam" id="PF18541">
    <property type="entry name" value="RuvC_III"/>
    <property type="match status" value="1"/>
</dbReference>
<comment type="function">
    <text evidence="12">CRISPR (clustered regularly interspaced short palindromic repeat) is an adaptive immune system that provides protection against mobile genetic elements (viruses, transposable elements and conjugative plasmids). CRISPR clusters contain spacers, sequences complementary to antecedent mobile elements, and target invading nucleic acids. CRISPR clusters are transcribed and processed into CRISPR RNA (crRNA). In type II CRISPR systems correct processing of pre-crRNA requires a trans-encoded small RNA (tracrRNA), endogenous ribonuclease 3 (rnc) and this protein. The tracrRNA serves as a guide for ribonuclease 3-aided processing of pre-crRNA. Subsequently Cas9/crRNA/tracrRNA endonucleolytically cleaves linear or circular dsDNA target complementary to the spacer; Cas9 is inactive in the absence of the 2 guide RNAs (gRNA). Cas9 recognizes the protospacer adjacent motif (PAM) in the CRISPR repeat sequences to help distinguish self versus nonself, as targets within the bacterial CRISPR locus do not have PAMs. PAM recognition is also required for catalytic activity.</text>
</comment>
<evidence type="ECO:0000256" key="11">
    <source>
        <dbReference type="ARBA" id="ARBA00046380"/>
    </source>
</evidence>
<evidence type="ECO:0000256" key="13">
    <source>
        <dbReference type="SAM" id="MobiDB-lite"/>
    </source>
</evidence>
<keyword evidence="5 12" id="KW-0378">Hydrolase</keyword>
<dbReference type="InterPro" id="IPR036397">
    <property type="entry name" value="RNaseH_sf"/>
</dbReference>
<keyword evidence="7 12" id="KW-0694">RNA-binding</keyword>
<dbReference type="GO" id="GO:0043571">
    <property type="term" value="P:maintenance of CRISPR repeat elements"/>
    <property type="evidence" value="ECO:0007669"/>
    <property type="project" value="UniProtKB-UniRule"/>
</dbReference>
<dbReference type="HAMAP" id="MF_01480">
    <property type="entry name" value="Cas9"/>
    <property type="match status" value="1"/>
</dbReference>
<dbReference type="InterPro" id="IPR041383">
    <property type="entry name" value="RuvC_III"/>
</dbReference>
<dbReference type="GO" id="GO:0016787">
    <property type="term" value="F:hydrolase activity"/>
    <property type="evidence" value="ECO:0007669"/>
    <property type="project" value="UniProtKB-KW"/>
</dbReference>
<keyword evidence="6 12" id="KW-0460">Magnesium</keyword>
<feature type="compositionally biased region" description="Gly residues" evidence="13">
    <location>
        <begin position="829"/>
        <end position="843"/>
    </location>
</feature>
<feature type="binding site" evidence="12">
    <location>
        <position position="31"/>
    </location>
    <ligand>
        <name>Mg(2+)</name>
        <dbReference type="ChEBI" id="CHEBI:18420"/>
        <label>1</label>
    </ligand>
</feature>
<evidence type="ECO:0000256" key="12">
    <source>
        <dbReference type="HAMAP-Rule" id="MF_01480"/>
    </source>
</evidence>
<dbReference type="EMBL" id="REFR01000011">
    <property type="protein sequence ID" value="RMB07948.1"/>
    <property type="molecule type" value="Genomic_DNA"/>
</dbReference>
<dbReference type="Gene3D" id="3.30.420.10">
    <property type="entry name" value="Ribonuclease H-like superfamily/Ribonuclease H"/>
    <property type="match status" value="3"/>
</dbReference>
<evidence type="ECO:0000256" key="10">
    <source>
        <dbReference type="ARBA" id="ARBA00023211"/>
    </source>
</evidence>
<gene>
    <name evidence="12" type="primary">cas9</name>
    <name evidence="15" type="ORF">BXY39_2042</name>
</gene>
<evidence type="ECO:0000256" key="1">
    <source>
        <dbReference type="ARBA" id="ARBA00001946"/>
    </source>
</evidence>
<dbReference type="PROSITE" id="PS51749">
    <property type="entry name" value="HNH_CAS9"/>
    <property type="match status" value="1"/>
</dbReference>
<dbReference type="InterPro" id="IPR028629">
    <property type="entry name" value="Cas9"/>
</dbReference>
<evidence type="ECO:0000313" key="16">
    <source>
        <dbReference type="Proteomes" id="UP000271227"/>
    </source>
</evidence>
<dbReference type="AlphaFoldDB" id="A0A3M0CDW8"/>
<protein>
    <recommendedName>
        <fullName evidence="12">CRISPR-associated endonuclease Cas9</fullName>
        <ecNumber evidence="12">3.1.-.-</ecNumber>
    </recommendedName>
</protein>
<dbReference type="InParanoid" id="A0A3M0CDW8"/>
<feature type="binding site" evidence="12">
    <location>
        <position position="543"/>
    </location>
    <ligand>
        <name>Mg(2+)</name>
        <dbReference type="ChEBI" id="CHEBI:18420"/>
        <label>2</label>
    </ligand>
</feature>
<feature type="region of interest" description="Disordered" evidence="13">
    <location>
        <begin position="1075"/>
        <end position="1109"/>
    </location>
</feature>
<sequence length="1109" mass="122935">MLSREGRGRKGGFLDMPQIQQTKPDYRLALDLGANSIGWALIALDGDGRGTGFVDGGVRLFSTSELAGRDPKTKTSLAVARRLARSARRRRDRYLDRRGRLLAALVDHGLLPEDTGTRKKLADLDPYRLRAEGLDRPLHPHELGRAIFHINQRRGFKSNRKTDGGDDGQDGKIRAGTRRLRDAMADTGARTLGAYLHARKARGQWVRARPQDLPAGDGKRDSGYDMYPDRSLYIDEFNALWAAQAPHHPGLLSAALKETLFDLIFYQRPLRRVSGGRCPFHTEEERLPRAHPLSQRLRIYQELNALRLQSPDAPERALSLEERDIFAAKLLGGTKLTFDQIRKRLKLPPGSTLNFERGDRDYLKPDETAARLKAAKAWGKGWTALPLDDQIAIVERLDREQDEAALIRWLTDTWGLETAGAVTVARTLLPAGHAGLGPTAARRILAELEAGVHVYSTAAAQAGYHHSDFRTGEIRDALPYYGEVLDRHVAFGSGDADDPPEKRFGRIANPTVHIALGQVRRLVNRLIRRHGRPAEIIIEVARELKLNEKQRRDWERKRREGQARNDRYRETFAQHGIADTGANRMKMRLWEELNPKDPLDRRCVFSGEVIGLSRLFSDAVEVEHLIPFSRSLDDSPANKTVSLRTWNRRKGNMTPHVAFGEKEYWPDIASRARALPPAKRARFAPDAAEKFEESGGFLARHLNDTKYLSRIAREYVGVVCGGGPDAVWVTPGSLVAMLRGKWGLNSLLSDHNLKTRVDHRHHLIDAAVIGAVDRSLLQRMSRAAARAETHQLDALMETVPTPWPTFRADLDALKDRVTVSHRPDHGLSKGAGRGSGKGSGKGTGATTDKLHNDTAYGLARYDAAGDRWTVVTRKALDAFTGAGDVAAVRDPRLRAGLTAATEGLDKKAFAAARDAWGRAAGVRRLRVEETLSGPSLVPVRDADGRAYKAYKGDSNHCIDIWRLPDGRWDSRVVTTFAVNQPGYADRRPHPAAKRMMRLHKDDMVAVDMDGGRAILRVVKFSGKTVVLAPHHEGGALKARDADRDDPFRYVSRTAGGLAKLGARQVRVDETGRVFDPGAFAPARAGRKQAEKLAEGQAKEQAGKQAGQSG</sequence>
<evidence type="ECO:0000256" key="6">
    <source>
        <dbReference type="ARBA" id="ARBA00022842"/>
    </source>
</evidence>
<evidence type="ECO:0000313" key="15">
    <source>
        <dbReference type="EMBL" id="RMB07948.1"/>
    </source>
</evidence>
<feature type="binding site" evidence="12">
    <location>
        <position position="539"/>
    </location>
    <ligand>
        <name>Mg(2+)</name>
        <dbReference type="ChEBI" id="CHEBI:18420"/>
        <label>1</label>
    </ligand>
</feature>
<proteinExistence type="inferred from homology"/>
<evidence type="ECO:0000256" key="7">
    <source>
        <dbReference type="ARBA" id="ARBA00022884"/>
    </source>
</evidence>
<keyword evidence="4 12" id="KW-0255">Endonuclease</keyword>
<evidence type="ECO:0000256" key="3">
    <source>
        <dbReference type="ARBA" id="ARBA00022723"/>
    </source>
</evidence>
<dbReference type="GO" id="GO:0003677">
    <property type="term" value="F:DNA binding"/>
    <property type="evidence" value="ECO:0007669"/>
    <property type="project" value="UniProtKB-UniRule"/>
</dbReference>
<keyword evidence="8 12" id="KW-0051">Antiviral defense</keyword>
<comment type="similarity">
    <text evidence="12">Belongs to the CRISPR-associated Cas9 family.</text>
</comment>
<dbReference type="NCBIfam" id="TIGR01865">
    <property type="entry name" value="cas_Csn1"/>
    <property type="match status" value="1"/>
</dbReference>
<dbReference type="EC" id="3.1.-.-" evidence="12"/>
<dbReference type="GO" id="GO:0004519">
    <property type="term" value="F:endonuclease activity"/>
    <property type="evidence" value="ECO:0007669"/>
    <property type="project" value="UniProtKB-UniRule"/>
</dbReference>
<evidence type="ECO:0000256" key="8">
    <source>
        <dbReference type="ARBA" id="ARBA00023118"/>
    </source>
</evidence>
<comment type="cofactor">
    <cofactor evidence="1 12">
        <name>Mg(2+)</name>
        <dbReference type="ChEBI" id="CHEBI:18420"/>
    </cofactor>
</comment>
<feature type="binding site" evidence="12">
    <location>
        <position position="31"/>
    </location>
    <ligand>
        <name>Mg(2+)</name>
        <dbReference type="ChEBI" id="CHEBI:18420"/>
        <label>2</label>
    </ligand>
</feature>
<comment type="caution">
    <text evidence="15">The sequence shown here is derived from an EMBL/GenBank/DDBJ whole genome shotgun (WGS) entry which is preliminary data.</text>
</comment>
<keyword evidence="3 12" id="KW-0479">Metal-binding</keyword>
<dbReference type="GO" id="GO:0046872">
    <property type="term" value="F:metal ion binding"/>
    <property type="evidence" value="ECO:0007669"/>
    <property type="project" value="UniProtKB-UniRule"/>
</dbReference>
<feature type="region of interest" description="Disordered" evidence="13">
    <location>
        <begin position="819"/>
        <end position="849"/>
    </location>
</feature>
<comment type="domain">
    <text evidence="12">Has 2 endonuclease domains. The discontinuous RuvC-like domain cleaves the target DNA noncomplementary to crRNA while the HNH nuclease domain cleaves the target DNA complementary to crRNA.</text>
</comment>
<name>A0A3M0CDW8_9PROT</name>
<evidence type="ECO:0000256" key="5">
    <source>
        <dbReference type="ARBA" id="ARBA00022801"/>
    </source>
</evidence>
<evidence type="ECO:0000256" key="9">
    <source>
        <dbReference type="ARBA" id="ARBA00023125"/>
    </source>
</evidence>
<feature type="compositionally biased region" description="Basic and acidic residues" evidence="13">
    <location>
        <begin position="1087"/>
        <end position="1101"/>
    </location>
</feature>
<dbReference type="OrthoDB" id="9777169at2"/>
<keyword evidence="10" id="KW-0464">Manganese</keyword>
<feature type="active site" description="Proton acceptor for HNH nuclease domain" evidence="12">
    <location>
        <position position="624"/>
    </location>
</feature>
<feature type="active site" description="For RuvC-like nuclease domain" evidence="12">
    <location>
        <position position="31"/>
    </location>
</feature>
<comment type="subunit">
    <text evidence="11 12">Monomer. Binds crRNA and tracrRNA.</text>
</comment>
<dbReference type="Proteomes" id="UP000271227">
    <property type="component" value="Unassembled WGS sequence"/>
</dbReference>
<dbReference type="GO" id="GO:0051607">
    <property type="term" value="P:defense response to virus"/>
    <property type="evidence" value="ECO:0007669"/>
    <property type="project" value="UniProtKB-UniRule"/>
</dbReference>
<dbReference type="InterPro" id="IPR003615">
    <property type="entry name" value="HNH_nuc"/>
</dbReference>
<keyword evidence="16" id="KW-1185">Reference proteome</keyword>
<reference evidence="15 16" key="1">
    <citation type="submission" date="2018-10" db="EMBL/GenBank/DDBJ databases">
        <title>Genomic Encyclopedia of Archaeal and Bacterial Type Strains, Phase II (KMG-II): from individual species to whole genera.</title>
        <authorList>
            <person name="Goeker M."/>
        </authorList>
    </citation>
    <scope>NUCLEOTIDE SEQUENCE [LARGE SCALE GENOMIC DNA]</scope>
    <source>
        <strain evidence="15 16">DSM 25217</strain>
    </source>
</reference>
<feature type="binding site" evidence="12">
    <location>
        <position position="543"/>
    </location>
    <ligand>
        <name>Mg(2+)</name>
        <dbReference type="ChEBI" id="CHEBI:18420"/>
        <label>1</label>
    </ligand>
</feature>
<dbReference type="Pfam" id="PF13395">
    <property type="entry name" value="HNH_4"/>
    <property type="match status" value="1"/>
</dbReference>
<feature type="binding site" evidence="12">
    <location>
        <position position="762"/>
    </location>
    <ligand>
        <name>Mg(2+)</name>
        <dbReference type="ChEBI" id="CHEBI:18420"/>
        <label>2</label>
    </ligand>
</feature>
<feature type="domain" description="HNH Cas9-type" evidence="14">
    <location>
        <begin position="547"/>
        <end position="702"/>
    </location>
</feature>
<evidence type="ECO:0000256" key="2">
    <source>
        <dbReference type="ARBA" id="ARBA00022722"/>
    </source>
</evidence>
<organism evidence="15 16">
    <name type="scientific">Eilatimonas milleporae</name>
    <dbReference type="NCBI Taxonomy" id="911205"/>
    <lineage>
        <taxon>Bacteria</taxon>
        <taxon>Pseudomonadati</taxon>
        <taxon>Pseudomonadota</taxon>
        <taxon>Alphaproteobacteria</taxon>
        <taxon>Kordiimonadales</taxon>
        <taxon>Kordiimonadaceae</taxon>
        <taxon>Eilatimonas</taxon>
    </lineage>
</organism>
<dbReference type="GO" id="GO:0003723">
    <property type="term" value="F:RNA binding"/>
    <property type="evidence" value="ECO:0007669"/>
    <property type="project" value="UniProtKB-UniRule"/>
</dbReference>
<accession>A0A3M0CDW8</accession>
<keyword evidence="9 12" id="KW-0238">DNA-binding</keyword>
<keyword evidence="2 12" id="KW-0540">Nuclease</keyword>
<evidence type="ECO:0000256" key="4">
    <source>
        <dbReference type="ARBA" id="ARBA00022759"/>
    </source>
</evidence>
<evidence type="ECO:0000259" key="14">
    <source>
        <dbReference type="PROSITE" id="PS51749"/>
    </source>
</evidence>
<dbReference type="InterPro" id="IPR033114">
    <property type="entry name" value="HNH_CAS9"/>
</dbReference>